<organism evidence="1 2">
    <name type="scientific">Dissostichus eleginoides</name>
    <name type="common">Patagonian toothfish</name>
    <name type="synonym">Dissostichus amissus</name>
    <dbReference type="NCBI Taxonomy" id="100907"/>
    <lineage>
        <taxon>Eukaryota</taxon>
        <taxon>Metazoa</taxon>
        <taxon>Chordata</taxon>
        <taxon>Craniata</taxon>
        <taxon>Vertebrata</taxon>
        <taxon>Euteleostomi</taxon>
        <taxon>Actinopterygii</taxon>
        <taxon>Neopterygii</taxon>
        <taxon>Teleostei</taxon>
        <taxon>Neoteleostei</taxon>
        <taxon>Acanthomorphata</taxon>
        <taxon>Eupercaria</taxon>
        <taxon>Perciformes</taxon>
        <taxon>Notothenioidei</taxon>
        <taxon>Nototheniidae</taxon>
        <taxon>Dissostichus</taxon>
    </lineage>
</organism>
<gene>
    <name evidence="1" type="ORF">KUDE01_018201</name>
</gene>
<name>A0AAD9C9X2_DISEL</name>
<protein>
    <submittedName>
        <fullName evidence="1">Zona pellucida sperm-binding protein 1</fullName>
    </submittedName>
</protein>
<sequence>MSRPESRRQAGWGHSMAGSVAINIYSASRAAEESTGLESGSQRHTQSQHKYTNTLQCFSLLPISPLSPPDAITTQADRLGTRLLFLTS</sequence>
<evidence type="ECO:0000313" key="2">
    <source>
        <dbReference type="Proteomes" id="UP001228049"/>
    </source>
</evidence>
<evidence type="ECO:0000313" key="1">
    <source>
        <dbReference type="EMBL" id="KAK1898677.1"/>
    </source>
</evidence>
<dbReference type="AlphaFoldDB" id="A0AAD9C9X2"/>
<comment type="caution">
    <text evidence="1">The sequence shown here is derived from an EMBL/GenBank/DDBJ whole genome shotgun (WGS) entry which is preliminary data.</text>
</comment>
<accession>A0AAD9C9X2</accession>
<proteinExistence type="predicted"/>
<dbReference type="EMBL" id="JASDAP010000008">
    <property type="protein sequence ID" value="KAK1898677.1"/>
    <property type="molecule type" value="Genomic_DNA"/>
</dbReference>
<dbReference type="Proteomes" id="UP001228049">
    <property type="component" value="Unassembled WGS sequence"/>
</dbReference>
<keyword evidence="2" id="KW-1185">Reference proteome</keyword>
<reference evidence="1" key="1">
    <citation type="submission" date="2023-04" db="EMBL/GenBank/DDBJ databases">
        <title>Chromosome-level genome of Chaenocephalus aceratus.</title>
        <authorList>
            <person name="Park H."/>
        </authorList>
    </citation>
    <scope>NUCLEOTIDE SEQUENCE</scope>
    <source>
        <strain evidence="1">DE</strain>
        <tissue evidence="1">Muscle</tissue>
    </source>
</reference>